<comment type="caution">
    <text evidence="1">The sequence shown here is derived from an EMBL/GenBank/DDBJ whole genome shotgun (WGS) entry which is preliminary data.</text>
</comment>
<dbReference type="OrthoDB" id="1938089at2759"/>
<reference evidence="1" key="1">
    <citation type="submission" date="2019-12" db="EMBL/GenBank/DDBJ databases">
        <authorList>
            <person name="Scholes J."/>
        </authorList>
    </citation>
    <scope>NUCLEOTIDE SEQUENCE</scope>
</reference>
<dbReference type="AlphaFoldDB" id="A0A9N7MVG7"/>
<accession>A0A9N7MVG7</accession>
<evidence type="ECO:0000313" key="1">
    <source>
        <dbReference type="EMBL" id="CAA0815381.1"/>
    </source>
</evidence>
<sequence>MKLAAAASRAFFNRKKPYLTFTYPSLSTRRFETSTATATTNSSAALTEEELVQINAVVPRLCSSNHLKEAVQLVAAALSTENPPLSSLPLSILVSRLALEPDLAHPMHLLNSLKYNSRTEKTLIIVPIAKMFVSTFFQHAQPERAVKIFQWISRPDFPGGLPGDLEFYAVLVDGFCKRGMSLDSLRVLRVMAGGDLMIGREIRMSVYRGLLREARVNEALDLNAALDCVTLGWKEVAELLDKMISNWVD</sequence>
<protein>
    <recommendedName>
        <fullName evidence="3">Pentatricopeptide repeat-containing protein</fullName>
    </recommendedName>
</protein>
<dbReference type="Proteomes" id="UP001153555">
    <property type="component" value="Unassembled WGS sequence"/>
</dbReference>
<proteinExistence type="predicted"/>
<keyword evidence="2" id="KW-1185">Reference proteome</keyword>
<evidence type="ECO:0008006" key="3">
    <source>
        <dbReference type="Google" id="ProtNLM"/>
    </source>
</evidence>
<gene>
    <name evidence="1" type="ORF">SHERM_15409</name>
</gene>
<dbReference type="InterPro" id="IPR011990">
    <property type="entry name" value="TPR-like_helical_dom_sf"/>
</dbReference>
<organism evidence="1 2">
    <name type="scientific">Striga hermonthica</name>
    <name type="common">Purple witchweed</name>
    <name type="synonym">Buchnera hermonthica</name>
    <dbReference type="NCBI Taxonomy" id="68872"/>
    <lineage>
        <taxon>Eukaryota</taxon>
        <taxon>Viridiplantae</taxon>
        <taxon>Streptophyta</taxon>
        <taxon>Embryophyta</taxon>
        <taxon>Tracheophyta</taxon>
        <taxon>Spermatophyta</taxon>
        <taxon>Magnoliopsida</taxon>
        <taxon>eudicotyledons</taxon>
        <taxon>Gunneridae</taxon>
        <taxon>Pentapetalae</taxon>
        <taxon>asterids</taxon>
        <taxon>lamiids</taxon>
        <taxon>Lamiales</taxon>
        <taxon>Orobanchaceae</taxon>
        <taxon>Buchnereae</taxon>
        <taxon>Striga</taxon>
    </lineage>
</organism>
<name>A0A9N7MVG7_STRHE</name>
<dbReference type="Gene3D" id="1.25.40.10">
    <property type="entry name" value="Tetratricopeptide repeat domain"/>
    <property type="match status" value="1"/>
</dbReference>
<evidence type="ECO:0000313" key="2">
    <source>
        <dbReference type="Proteomes" id="UP001153555"/>
    </source>
</evidence>
<dbReference type="EMBL" id="CACSLK010012531">
    <property type="protein sequence ID" value="CAA0815381.1"/>
    <property type="molecule type" value="Genomic_DNA"/>
</dbReference>